<dbReference type="Proteomes" id="UP000192573">
    <property type="component" value="Unassembled WGS sequence"/>
</dbReference>
<dbReference type="SUPFAM" id="SSF56796">
    <property type="entry name" value="Dehydroquinate synthase-like"/>
    <property type="match status" value="1"/>
</dbReference>
<dbReference type="AlphaFoldDB" id="A0A1V8NZ45"/>
<evidence type="ECO:0000259" key="5">
    <source>
        <dbReference type="Pfam" id="PF25137"/>
    </source>
</evidence>
<dbReference type="Pfam" id="PF25137">
    <property type="entry name" value="ADH_Fe_C"/>
    <property type="match status" value="1"/>
</dbReference>
<evidence type="ECO:0000313" key="6">
    <source>
        <dbReference type="EMBL" id="OQM41705.1"/>
    </source>
</evidence>
<dbReference type="InterPro" id="IPR001670">
    <property type="entry name" value="ADH_Fe/GldA"/>
</dbReference>
<dbReference type="Pfam" id="PF00465">
    <property type="entry name" value="Fe-ADH"/>
    <property type="match status" value="1"/>
</dbReference>
<reference evidence="6 7" key="1">
    <citation type="submission" date="2017-03" db="EMBL/GenBank/DDBJ databases">
        <authorList>
            <person name="Afonso C.L."/>
            <person name="Miller P.J."/>
            <person name="Scott M.A."/>
            <person name="Spackman E."/>
            <person name="Goraichik I."/>
            <person name="Dimitrov K.M."/>
            <person name="Suarez D.L."/>
            <person name="Swayne D.E."/>
        </authorList>
    </citation>
    <scope>NUCLEOTIDE SEQUENCE [LARGE SCALE GENOMIC DNA]</scope>
    <source>
        <strain evidence="6 7">ATCC 51113</strain>
    </source>
</reference>
<evidence type="ECO:0000256" key="2">
    <source>
        <dbReference type="ARBA" id="ARBA00007358"/>
    </source>
</evidence>
<dbReference type="Gene3D" id="1.20.1090.10">
    <property type="entry name" value="Dehydroquinate synthase-like - alpha domain"/>
    <property type="match status" value="1"/>
</dbReference>
<organism evidence="6 7">
    <name type="scientific">Citrobacter braakii</name>
    <dbReference type="NCBI Taxonomy" id="57706"/>
    <lineage>
        <taxon>Bacteria</taxon>
        <taxon>Pseudomonadati</taxon>
        <taxon>Pseudomonadota</taxon>
        <taxon>Gammaproteobacteria</taxon>
        <taxon>Enterobacterales</taxon>
        <taxon>Enterobacteriaceae</taxon>
        <taxon>Citrobacter</taxon>
        <taxon>Citrobacter freundii complex</taxon>
    </lineage>
</organism>
<sequence>MNHVMKDFTFTTVAEIIVEWAGAARLGEILSPRFSARRVLLVTDSGLVKAGVLPPILHSLQDAGFKVTVYDRVQPDPHERLVREALQVARDGNCDMVIGLGGGSSLDVAKLVAVLINSEQDLQELYGIGKVIGQRLPLVNIPTTAGTGSEVTNISILTTNDDSKMGIVSPQLYGDLVLLDAQLTLGLPTVHTAAAGIDAMVHAIEAYTSKHKKNPLSDALAREALRLISCHLVAACRDGNNREARENVLLGAMLAGQAFANSPVAAVHALAYPLGARHHIPHGLSNALMLVPVLQFNASAAAPLYGELAAVIGAQVTGNVENDAQSFIAAIVNIIAATGAPNRLRDVDVPETGLTLLAHDAMQQTRLLDNNPVTLTEGDALWLYQQAF</sequence>
<evidence type="ECO:0000259" key="4">
    <source>
        <dbReference type="Pfam" id="PF00465"/>
    </source>
</evidence>
<comment type="cofactor">
    <cofactor evidence="1">
        <name>Fe cation</name>
        <dbReference type="ChEBI" id="CHEBI:24875"/>
    </cofactor>
</comment>
<dbReference type="GO" id="GO:0004022">
    <property type="term" value="F:alcohol dehydrogenase (NAD+) activity"/>
    <property type="evidence" value="ECO:0007669"/>
    <property type="project" value="TreeGrafter"/>
</dbReference>
<dbReference type="PANTHER" id="PTHR11496:SF102">
    <property type="entry name" value="ALCOHOL DEHYDROGENASE 4"/>
    <property type="match status" value="1"/>
</dbReference>
<dbReference type="EMBL" id="NAEW01000005">
    <property type="protein sequence ID" value="OQM41705.1"/>
    <property type="molecule type" value="Genomic_DNA"/>
</dbReference>
<dbReference type="InterPro" id="IPR056798">
    <property type="entry name" value="ADH_Fe_C"/>
</dbReference>
<feature type="domain" description="Alcohol dehydrogenase iron-type/glycerol dehydrogenase GldA" evidence="4">
    <location>
        <begin position="16"/>
        <end position="180"/>
    </location>
</feature>
<dbReference type="RefSeq" id="WP_080859318.1">
    <property type="nucleotide sequence ID" value="NZ_CP077405.1"/>
</dbReference>
<keyword evidence="3" id="KW-0560">Oxidoreductase</keyword>
<protein>
    <submittedName>
        <fullName evidence="6">Alcohol dehydrogenase</fullName>
    </submittedName>
</protein>
<dbReference type="InterPro" id="IPR039697">
    <property type="entry name" value="Alcohol_dehydrogenase_Fe"/>
</dbReference>
<dbReference type="GO" id="GO:0046872">
    <property type="term" value="F:metal ion binding"/>
    <property type="evidence" value="ECO:0007669"/>
    <property type="project" value="InterPro"/>
</dbReference>
<dbReference type="CDD" id="cd08193">
    <property type="entry name" value="HVD"/>
    <property type="match status" value="1"/>
</dbReference>
<accession>A0A1V8NZ45</accession>
<evidence type="ECO:0000256" key="3">
    <source>
        <dbReference type="ARBA" id="ARBA00023002"/>
    </source>
</evidence>
<feature type="domain" description="Fe-containing alcohol dehydrogenase-like C-terminal" evidence="5">
    <location>
        <begin position="192"/>
        <end position="387"/>
    </location>
</feature>
<dbReference type="FunFam" id="3.40.50.1970:FF:000003">
    <property type="entry name" value="Alcohol dehydrogenase, iron-containing"/>
    <property type="match status" value="1"/>
</dbReference>
<proteinExistence type="inferred from homology"/>
<dbReference type="FunFam" id="1.20.1090.10:FF:000001">
    <property type="entry name" value="Aldehyde-alcohol dehydrogenase"/>
    <property type="match status" value="1"/>
</dbReference>
<evidence type="ECO:0000313" key="7">
    <source>
        <dbReference type="Proteomes" id="UP000192573"/>
    </source>
</evidence>
<comment type="caution">
    <text evidence="6">The sequence shown here is derived from an EMBL/GenBank/DDBJ whole genome shotgun (WGS) entry which is preliminary data.</text>
</comment>
<comment type="similarity">
    <text evidence="2">Belongs to the iron-containing alcohol dehydrogenase family.</text>
</comment>
<gene>
    <name evidence="6" type="ORF">BZK42_13495</name>
</gene>
<dbReference type="PANTHER" id="PTHR11496">
    <property type="entry name" value="ALCOHOL DEHYDROGENASE"/>
    <property type="match status" value="1"/>
</dbReference>
<dbReference type="Gene3D" id="3.40.50.1970">
    <property type="match status" value="1"/>
</dbReference>
<name>A0A1V8NZ45_CITBR</name>
<evidence type="ECO:0000256" key="1">
    <source>
        <dbReference type="ARBA" id="ARBA00001962"/>
    </source>
</evidence>